<name>A0A1J0EIV8_9PSED</name>
<gene>
    <name evidence="2" type="ORF">BLL42_09650</name>
</gene>
<dbReference type="GeneID" id="46908500"/>
<accession>A0A1J0EIV8</accession>
<dbReference type="AlphaFoldDB" id="A0A1J0EIV8"/>
<evidence type="ECO:0000256" key="1">
    <source>
        <dbReference type="SAM" id="MobiDB-lite"/>
    </source>
</evidence>
<dbReference type="EMBL" id="CP017886">
    <property type="protein sequence ID" value="APC15982.1"/>
    <property type="molecule type" value="Genomic_DNA"/>
</dbReference>
<proteinExistence type="predicted"/>
<organism evidence="2 3">
    <name type="scientific">Pseudomonas frederiksbergensis</name>
    <dbReference type="NCBI Taxonomy" id="104087"/>
    <lineage>
        <taxon>Bacteria</taxon>
        <taxon>Pseudomonadati</taxon>
        <taxon>Pseudomonadota</taxon>
        <taxon>Gammaproteobacteria</taxon>
        <taxon>Pseudomonadales</taxon>
        <taxon>Pseudomonadaceae</taxon>
        <taxon>Pseudomonas</taxon>
    </lineage>
</organism>
<dbReference type="RefSeq" id="WP_071551892.1">
    <property type="nucleotide sequence ID" value="NZ_CP017886.1"/>
</dbReference>
<evidence type="ECO:0000313" key="2">
    <source>
        <dbReference type="EMBL" id="APC15982.1"/>
    </source>
</evidence>
<protein>
    <submittedName>
        <fullName evidence="2">Uncharacterized protein</fullName>
    </submittedName>
</protein>
<dbReference type="OrthoDB" id="7033370at2"/>
<evidence type="ECO:0000313" key="3">
    <source>
        <dbReference type="Proteomes" id="UP000182567"/>
    </source>
</evidence>
<dbReference type="Proteomes" id="UP000182567">
    <property type="component" value="Chromosome"/>
</dbReference>
<reference evidence="3" key="1">
    <citation type="submission" date="2016-10" db="EMBL/GenBank/DDBJ databases">
        <title>Pseudomonas frederiksbergensis ERGS4:02 complete genome.</title>
        <authorList>
            <person name="Kumar R."/>
            <person name="Acharya V."/>
            <person name="Singh D."/>
        </authorList>
    </citation>
    <scope>NUCLEOTIDE SEQUENCE [LARGE SCALE GENOMIC DNA]</scope>
    <source>
        <strain evidence="3">ERGS4:02</strain>
    </source>
</reference>
<sequence>MHTKNVKYISEQETCKRLSKDIGREISREEIIELSEAGVIPAYMEFRPTDSRAFPEKRFYFVHALEEDVCIGNGFETELKALPFPLREGGIFRAAEWAFHGNSRLPTLQTVDYKVFAKHIEGHLEPISEDHFVRVYAPLEVKPSSVKVKRYFSNKMVEPTIHGYCNAFAGFDIETVGEWRGMSPFTDDPDYLNPDRRRPNRKSANEPSESMGMELIIISALKQIVETLSAQKGSKKYTQGDIARMIEDIYPSCISDTTINNIFSAANKKRLEVIARAKQKQADDAKLMKDAF</sequence>
<feature type="region of interest" description="Disordered" evidence="1">
    <location>
        <begin position="187"/>
        <end position="208"/>
    </location>
</feature>